<protein>
    <submittedName>
        <fullName evidence="3">Formyl transferase</fullName>
    </submittedName>
</protein>
<keyword evidence="3" id="KW-0808">Transferase</keyword>
<dbReference type="PANTHER" id="PTHR11138">
    <property type="entry name" value="METHIONYL-TRNA FORMYLTRANSFERASE"/>
    <property type="match status" value="1"/>
</dbReference>
<evidence type="ECO:0000259" key="2">
    <source>
        <dbReference type="Pfam" id="PF02911"/>
    </source>
</evidence>
<dbReference type="GO" id="GO:0004479">
    <property type="term" value="F:methionyl-tRNA formyltransferase activity"/>
    <property type="evidence" value="ECO:0007669"/>
    <property type="project" value="TreeGrafter"/>
</dbReference>
<reference evidence="3 4" key="1">
    <citation type="submission" date="2019-01" db="EMBL/GenBank/DDBJ databases">
        <title>Geovibrio thiophilus DSM 11263, complete genome.</title>
        <authorList>
            <person name="Spring S."/>
            <person name="Bunk B."/>
            <person name="Sproer C."/>
        </authorList>
    </citation>
    <scope>NUCLEOTIDE SEQUENCE [LARGE SCALE GENOMIC DNA]</scope>
    <source>
        <strain evidence="3 4">DSM 11263</strain>
    </source>
</reference>
<feature type="domain" description="Formyl transferase N-terminal" evidence="1">
    <location>
        <begin position="81"/>
        <end position="154"/>
    </location>
</feature>
<evidence type="ECO:0000313" key="3">
    <source>
        <dbReference type="EMBL" id="QAR31926.1"/>
    </source>
</evidence>
<keyword evidence="4" id="KW-1185">Reference proteome</keyword>
<evidence type="ECO:0000259" key="1">
    <source>
        <dbReference type="Pfam" id="PF00551"/>
    </source>
</evidence>
<organism evidence="3 4">
    <name type="scientific">Geovibrio thiophilus</name>
    <dbReference type="NCBI Taxonomy" id="139438"/>
    <lineage>
        <taxon>Bacteria</taxon>
        <taxon>Pseudomonadati</taxon>
        <taxon>Deferribacterota</taxon>
        <taxon>Deferribacteres</taxon>
        <taxon>Deferribacterales</taxon>
        <taxon>Geovibrionaceae</taxon>
        <taxon>Geovibrio</taxon>
    </lineage>
</organism>
<name>A0A410JUR7_9BACT</name>
<accession>A0A410JUR7</accession>
<dbReference type="InterPro" id="IPR036477">
    <property type="entry name" value="Formyl_transf_N_sf"/>
</dbReference>
<dbReference type="SUPFAM" id="SSF53328">
    <property type="entry name" value="Formyltransferase"/>
    <property type="match status" value="1"/>
</dbReference>
<sequence length="293" mass="33121">MKTALFTSNLTGEYLLDALDALGVYPQVYTYPAGFQKTALSRDFTKYRGLFPITFISSNKYGEAAEAVLDTETIAVCVDWTKDFFMETDAKAVFAHPSLLPLYRGYSAVTEQFLRGVAVSGASFYTASDRVDGGDVLFSEEIKIGFTEYPEDFLKKYSAVCARFIKEFMEKGLAGFKAAPQDEREAFYLPRKRKREGVIDFNRDAYNIYNHIRGFSRPYFGAYFMKDGRQITVWRASAEKWQGEYGRPGELVELTPYGAEIACGSGTIIIEEAECGGRLFRRGEVHELYYAVD</sequence>
<dbReference type="SUPFAM" id="SSF50486">
    <property type="entry name" value="FMT C-terminal domain-like"/>
    <property type="match status" value="1"/>
</dbReference>
<proteinExistence type="predicted"/>
<gene>
    <name evidence="3" type="ORF">EP073_00465</name>
</gene>
<dbReference type="InterPro" id="IPR011034">
    <property type="entry name" value="Formyl_transferase-like_C_sf"/>
</dbReference>
<dbReference type="PANTHER" id="PTHR11138:SF5">
    <property type="entry name" value="METHIONYL-TRNA FORMYLTRANSFERASE, MITOCHONDRIAL"/>
    <property type="match status" value="1"/>
</dbReference>
<dbReference type="InterPro" id="IPR005793">
    <property type="entry name" value="Formyl_trans_C"/>
</dbReference>
<dbReference type="AlphaFoldDB" id="A0A410JUR7"/>
<evidence type="ECO:0000313" key="4">
    <source>
        <dbReference type="Proteomes" id="UP000287502"/>
    </source>
</evidence>
<dbReference type="EMBL" id="CP035108">
    <property type="protein sequence ID" value="QAR31926.1"/>
    <property type="molecule type" value="Genomic_DNA"/>
</dbReference>
<dbReference type="RefSeq" id="WP_128465213.1">
    <property type="nucleotide sequence ID" value="NZ_CP035108.1"/>
</dbReference>
<feature type="domain" description="Formyl transferase C-terminal" evidence="2">
    <location>
        <begin position="193"/>
        <end position="275"/>
    </location>
</feature>
<dbReference type="Proteomes" id="UP000287502">
    <property type="component" value="Chromosome"/>
</dbReference>
<dbReference type="OrthoDB" id="5355061at2"/>
<dbReference type="KEGG" id="gtl:EP073_00465"/>
<dbReference type="Pfam" id="PF00551">
    <property type="entry name" value="Formyl_trans_N"/>
    <property type="match status" value="1"/>
</dbReference>
<dbReference type="Gene3D" id="3.40.50.12230">
    <property type="match status" value="1"/>
</dbReference>
<dbReference type="InterPro" id="IPR002376">
    <property type="entry name" value="Formyl_transf_N"/>
</dbReference>
<dbReference type="Pfam" id="PF02911">
    <property type="entry name" value="Formyl_trans_C"/>
    <property type="match status" value="1"/>
</dbReference>